<name>A0A6A7BMN7_9PLEO</name>
<feature type="region of interest" description="Disordered" evidence="1">
    <location>
        <begin position="1"/>
        <end position="142"/>
    </location>
</feature>
<evidence type="ECO:0000313" key="4">
    <source>
        <dbReference type="Proteomes" id="UP000799423"/>
    </source>
</evidence>
<evidence type="ECO:0000256" key="2">
    <source>
        <dbReference type="SAM" id="Phobius"/>
    </source>
</evidence>
<dbReference type="PANTHER" id="PTHR37544">
    <property type="entry name" value="SPRAY-RELATED"/>
    <property type="match status" value="1"/>
</dbReference>
<dbReference type="InterPro" id="IPR021840">
    <property type="entry name" value="DUF3433"/>
</dbReference>
<feature type="transmembrane region" description="Helical" evidence="2">
    <location>
        <begin position="342"/>
        <end position="361"/>
    </location>
</feature>
<feature type="compositionally biased region" description="Low complexity" evidence="1">
    <location>
        <begin position="201"/>
        <end position="211"/>
    </location>
</feature>
<dbReference type="OrthoDB" id="3057599at2759"/>
<dbReference type="EMBL" id="MU006288">
    <property type="protein sequence ID" value="KAF2856584.1"/>
    <property type="molecule type" value="Genomic_DNA"/>
</dbReference>
<feature type="compositionally biased region" description="Basic and acidic residues" evidence="1">
    <location>
        <begin position="112"/>
        <end position="130"/>
    </location>
</feature>
<evidence type="ECO:0000256" key="1">
    <source>
        <dbReference type="SAM" id="MobiDB-lite"/>
    </source>
</evidence>
<feature type="transmembrane region" description="Helical" evidence="2">
    <location>
        <begin position="415"/>
        <end position="433"/>
    </location>
</feature>
<feature type="transmembrane region" description="Helical" evidence="2">
    <location>
        <begin position="752"/>
        <end position="771"/>
    </location>
</feature>
<feature type="region of interest" description="Disordered" evidence="1">
    <location>
        <begin position="161"/>
        <end position="189"/>
    </location>
</feature>
<dbReference type="Pfam" id="PF11915">
    <property type="entry name" value="DUF3433"/>
    <property type="match status" value="2"/>
</dbReference>
<feature type="compositionally biased region" description="Polar residues" evidence="1">
    <location>
        <begin position="132"/>
        <end position="142"/>
    </location>
</feature>
<evidence type="ECO:0008006" key="5">
    <source>
        <dbReference type="Google" id="ProtNLM"/>
    </source>
</evidence>
<feature type="compositionally biased region" description="Polar residues" evidence="1">
    <location>
        <begin position="58"/>
        <end position="72"/>
    </location>
</feature>
<feature type="region of interest" description="Disordered" evidence="1">
    <location>
        <begin position="838"/>
        <end position="872"/>
    </location>
</feature>
<proteinExistence type="predicted"/>
<sequence length="926" mass="104729">MSVGPEFQLKQTNVSQPRLSHQNSQQSVAASLAASEGYWSASENTSSSGDERRPLFQTPPSQHRTPAQSNEQLLPHTDAPVTSLRGVGIPRQHPPHTYAHERPQSPAVSTIAEERPRTQDTRHSAVRDMDTDSQVTTPGQDTTPYIRFAIDQLTRDEEVRGSRIYPEVRQPLHEHVDDDDDDDYPVERIVPDHGLGYMAQEQRTQQRMSQQAPPHARRPSSGRAQLVQIPKATSSPKATQSLSQPRVPSPPQQQFYNTPPHQRQDSHPRPSSPRVQKDVFIPSSSSHAQLHFLPAILRPVWLAFYMFLCLIVLGVLIFAAAYSNRSGGLGLWDYVAFGDGRYFIFEYLPTLIGALMLLWLIQIQTALQRVMPFISMASDSFHRRSQAVFLRLYPMQWLLPNTEHFRAGHRRIGSCYIVFWLFTWTIPLLASAFNVRYNLERSVWRWTAVQGVIWTVIVLYILLIIALLVLMVFLIRHPSGLRWDPRSLADIISFLERSNNLADYNGSETFEKADWHLVSGRADRIGYWTTTKRPTDIFYGIGEEGGEARSYAVEQGQIREKAERTSAQGNDFSIRMDIRSPDVRLRYLPWYLKDTSVIAWVVIACILLIAFFVVSFVNNAVRLGFLPQVFARTNDGGFSASNFLYSFVPALIGNFLFLALLSLDYSLRVLQPYISLASKGGATAEQSLLVDYACRLPFSVTLSSIENRHLQTAVLSLVSLISVALPIIAGGCFWTQYYGDEDTVRVAADLPGYYALCFFLALYTVSLFALIPGRRRAALPHRSNTVAEIISWVYQSPILADRAFSRPQTKPELVARLMGSTYLEKTWTRSVASLVRPSKNNLRDDSPTDPALVSNNNTSKDRNHEKHDSIADPGKIRYGFGIHVGRDGLEHLGIDRVRRGGDRSGRELVIYEEQMKNKRKSWTEQV</sequence>
<feature type="compositionally biased region" description="Basic and acidic residues" evidence="1">
    <location>
        <begin position="859"/>
        <end position="870"/>
    </location>
</feature>
<organism evidence="3 4">
    <name type="scientific">Plenodomus tracheiphilus IPT5</name>
    <dbReference type="NCBI Taxonomy" id="1408161"/>
    <lineage>
        <taxon>Eukaryota</taxon>
        <taxon>Fungi</taxon>
        <taxon>Dikarya</taxon>
        <taxon>Ascomycota</taxon>
        <taxon>Pezizomycotina</taxon>
        <taxon>Dothideomycetes</taxon>
        <taxon>Pleosporomycetidae</taxon>
        <taxon>Pleosporales</taxon>
        <taxon>Pleosporineae</taxon>
        <taxon>Leptosphaeriaceae</taxon>
        <taxon>Plenodomus</taxon>
    </lineage>
</organism>
<feature type="transmembrane region" description="Helical" evidence="2">
    <location>
        <begin position="597"/>
        <end position="617"/>
    </location>
</feature>
<reference evidence="3" key="1">
    <citation type="submission" date="2020-01" db="EMBL/GenBank/DDBJ databases">
        <authorList>
            <consortium name="DOE Joint Genome Institute"/>
            <person name="Haridas S."/>
            <person name="Albert R."/>
            <person name="Binder M."/>
            <person name="Bloem J."/>
            <person name="Labutti K."/>
            <person name="Salamov A."/>
            <person name="Andreopoulos B."/>
            <person name="Baker S.E."/>
            <person name="Barry K."/>
            <person name="Bills G."/>
            <person name="Bluhm B.H."/>
            <person name="Cannon C."/>
            <person name="Castanera R."/>
            <person name="Culley D.E."/>
            <person name="Daum C."/>
            <person name="Ezra D."/>
            <person name="Gonzalez J.B."/>
            <person name="Henrissat B."/>
            <person name="Kuo A."/>
            <person name="Liang C."/>
            <person name="Lipzen A."/>
            <person name="Lutzoni F."/>
            <person name="Magnuson J."/>
            <person name="Mondo S."/>
            <person name="Nolan M."/>
            <person name="Ohm R."/>
            <person name="Pangilinan J."/>
            <person name="Park H.-J."/>
            <person name="Ramirez L."/>
            <person name="Alfaro M."/>
            <person name="Sun H."/>
            <person name="Tritt A."/>
            <person name="Yoshinaga Y."/>
            <person name="Zwiers L.-H."/>
            <person name="Turgeon B.G."/>
            <person name="Goodwin S.B."/>
            <person name="Spatafora J.W."/>
            <person name="Crous P.W."/>
            <person name="Grigoriev I.V."/>
        </authorList>
    </citation>
    <scope>NUCLEOTIDE SEQUENCE</scope>
    <source>
        <strain evidence="3">IPT5</strain>
    </source>
</reference>
<feature type="transmembrane region" description="Helical" evidence="2">
    <location>
        <begin position="713"/>
        <end position="737"/>
    </location>
</feature>
<feature type="compositionally biased region" description="Polar residues" evidence="1">
    <location>
        <begin position="9"/>
        <end position="21"/>
    </location>
</feature>
<keyword evidence="2" id="KW-0812">Transmembrane</keyword>
<feature type="transmembrane region" description="Helical" evidence="2">
    <location>
        <begin position="643"/>
        <end position="663"/>
    </location>
</feature>
<accession>A0A6A7BMN7</accession>
<keyword evidence="4" id="KW-1185">Reference proteome</keyword>
<feature type="compositionally biased region" description="Low complexity" evidence="1">
    <location>
        <begin position="22"/>
        <end position="35"/>
    </location>
</feature>
<keyword evidence="2" id="KW-0472">Membrane</keyword>
<feature type="transmembrane region" description="Helical" evidence="2">
    <location>
        <begin position="300"/>
        <end position="322"/>
    </location>
</feature>
<protein>
    <recommendedName>
        <fullName evidence="5">Phosphoribosylaminoimidazole-succinocarboxamide synthase</fullName>
    </recommendedName>
</protein>
<keyword evidence="2" id="KW-1133">Transmembrane helix</keyword>
<evidence type="ECO:0000313" key="3">
    <source>
        <dbReference type="EMBL" id="KAF2856584.1"/>
    </source>
</evidence>
<dbReference type="PANTHER" id="PTHR37544:SF1">
    <property type="entry name" value="PHOSPHORIBOSYLAMINOIMIDAZOLE-SUCCINOCARBOXAMIDE SYNTHASE"/>
    <property type="match status" value="1"/>
</dbReference>
<dbReference type="AlphaFoldDB" id="A0A6A7BMN7"/>
<feature type="transmembrane region" description="Helical" evidence="2">
    <location>
        <begin position="453"/>
        <end position="475"/>
    </location>
</feature>
<feature type="region of interest" description="Disordered" evidence="1">
    <location>
        <begin position="201"/>
        <end position="277"/>
    </location>
</feature>
<dbReference type="Proteomes" id="UP000799423">
    <property type="component" value="Unassembled WGS sequence"/>
</dbReference>
<gene>
    <name evidence="3" type="ORF">T440DRAFT_462834</name>
</gene>